<evidence type="ECO:0000256" key="2">
    <source>
        <dbReference type="ARBA" id="ARBA00023002"/>
    </source>
</evidence>
<proteinExistence type="inferred from homology"/>
<dbReference type="PANTHER" id="PTHR44196">
    <property type="entry name" value="DEHYDROGENASE/REDUCTASE SDR FAMILY MEMBER 7B"/>
    <property type="match status" value="1"/>
</dbReference>
<dbReference type="Pfam" id="PF00106">
    <property type="entry name" value="adh_short"/>
    <property type="match status" value="1"/>
</dbReference>
<reference evidence="5" key="2">
    <citation type="submission" date="2020-09" db="EMBL/GenBank/DDBJ databases">
        <authorList>
            <person name="Sun Q."/>
            <person name="Ohkuma M."/>
        </authorList>
    </citation>
    <scope>NUCLEOTIDE SEQUENCE</scope>
    <source>
        <strain evidence="5">JCM 31311</strain>
    </source>
</reference>
<comment type="similarity">
    <text evidence="1 3">Belongs to the short-chain dehydrogenases/reductases (SDR) family.</text>
</comment>
<evidence type="ECO:0000256" key="1">
    <source>
        <dbReference type="ARBA" id="ARBA00006484"/>
    </source>
</evidence>
<comment type="caution">
    <text evidence="5">The sequence shown here is derived from an EMBL/GenBank/DDBJ whole genome shotgun (WGS) entry which is preliminary data.</text>
</comment>
<protein>
    <submittedName>
        <fullName evidence="5">Short-chain dehydrogenase</fullName>
    </submittedName>
</protein>
<dbReference type="Gene3D" id="3.40.50.720">
    <property type="entry name" value="NAD(P)-binding Rossmann-like Domain"/>
    <property type="match status" value="1"/>
</dbReference>
<reference evidence="5" key="1">
    <citation type="journal article" date="2014" name="Int. J. Syst. Evol. Microbiol.">
        <title>Complete genome sequence of Corynebacterium casei LMG S-19264T (=DSM 44701T), isolated from a smear-ripened cheese.</title>
        <authorList>
            <consortium name="US DOE Joint Genome Institute (JGI-PGF)"/>
            <person name="Walter F."/>
            <person name="Albersmeier A."/>
            <person name="Kalinowski J."/>
            <person name="Ruckert C."/>
        </authorList>
    </citation>
    <scope>NUCLEOTIDE SEQUENCE</scope>
    <source>
        <strain evidence="5">JCM 31311</strain>
    </source>
</reference>
<dbReference type="InterPro" id="IPR036291">
    <property type="entry name" value="NAD(P)-bd_dom_sf"/>
</dbReference>
<organism evidence="5 6">
    <name type="scientific">Deinococcus ruber</name>
    <dbReference type="NCBI Taxonomy" id="1848197"/>
    <lineage>
        <taxon>Bacteria</taxon>
        <taxon>Thermotogati</taxon>
        <taxon>Deinococcota</taxon>
        <taxon>Deinococci</taxon>
        <taxon>Deinococcales</taxon>
        <taxon>Deinococcaceae</taxon>
        <taxon>Deinococcus</taxon>
    </lineage>
</organism>
<dbReference type="PRINTS" id="PR00081">
    <property type="entry name" value="GDHRDH"/>
</dbReference>
<dbReference type="Proteomes" id="UP000603865">
    <property type="component" value="Unassembled WGS sequence"/>
</dbReference>
<dbReference type="RefSeq" id="WP_189091710.1">
    <property type="nucleotide sequence ID" value="NZ_BMQL01000022.1"/>
</dbReference>
<evidence type="ECO:0000313" key="6">
    <source>
        <dbReference type="Proteomes" id="UP000603865"/>
    </source>
</evidence>
<dbReference type="PIRSF" id="PIRSF000126">
    <property type="entry name" value="11-beta-HSD1"/>
    <property type="match status" value="1"/>
</dbReference>
<accession>A0A918CDD3</accession>
<name>A0A918CDD3_9DEIO</name>
<dbReference type="AlphaFoldDB" id="A0A918CDD3"/>
<feature type="compositionally biased region" description="Pro residues" evidence="4">
    <location>
        <begin position="1"/>
        <end position="12"/>
    </location>
</feature>
<dbReference type="EMBL" id="BMQL01000022">
    <property type="protein sequence ID" value="GGR18631.1"/>
    <property type="molecule type" value="Genomic_DNA"/>
</dbReference>
<dbReference type="GO" id="GO:0016020">
    <property type="term" value="C:membrane"/>
    <property type="evidence" value="ECO:0007669"/>
    <property type="project" value="TreeGrafter"/>
</dbReference>
<keyword evidence="2" id="KW-0560">Oxidoreductase</keyword>
<dbReference type="SUPFAM" id="SSF51735">
    <property type="entry name" value="NAD(P)-binding Rossmann-fold domains"/>
    <property type="match status" value="1"/>
</dbReference>
<dbReference type="InterPro" id="IPR002347">
    <property type="entry name" value="SDR_fam"/>
</dbReference>
<feature type="region of interest" description="Disordered" evidence="4">
    <location>
        <begin position="1"/>
        <end position="22"/>
    </location>
</feature>
<dbReference type="GO" id="GO:0016491">
    <property type="term" value="F:oxidoreductase activity"/>
    <property type="evidence" value="ECO:0007669"/>
    <property type="project" value="UniProtKB-KW"/>
</dbReference>
<evidence type="ECO:0000256" key="3">
    <source>
        <dbReference type="RuleBase" id="RU000363"/>
    </source>
</evidence>
<evidence type="ECO:0000313" key="5">
    <source>
        <dbReference type="EMBL" id="GGR18631.1"/>
    </source>
</evidence>
<dbReference type="PANTHER" id="PTHR44196:SF2">
    <property type="entry name" value="SHORT-CHAIN DEHYDROGENASE-RELATED"/>
    <property type="match status" value="1"/>
</dbReference>
<sequence length="280" mass="30268">MPVPAPSTPSQPQPARRPTALITGASGGIGESFARLLAARRIDLVLVARTASKLEALAQELSAAHGIQATVIAQDLTHPDAAEQIETRVQQLGLSIDFLINNAGFASYGEFRTLPLRHELEMIQVNIAALTELTHRFLPGMVERRRGRVVNVASTAAFLPGPLMAVYYASKAYVLSFSETLNEEVRGSGVNVTALCPGPVATGFQDRAQMQDSKLLEGGNPLLSPMMSADEVAREGVEAMLAGQAVRVVGRMNKLQTLTPRFLPRSVMPRLIKQLQSRRH</sequence>
<gene>
    <name evidence="5" type="primary">dltE</name>
    <name evidence="5" type="ORF">GCM10008957_34060</name>
</gene>
<dbReference type="PRINTS" id="PR00080">
    <property type="entry name" value="SDRFAMILY"/>
</dbReference>
<evidence type="ECO:0000256" key="4">
    <source>
        <dbReference type="SAM" id="MobiDB-lite"/>
    </source>
</evidence>
<keyword evidence="6" id="KW-1185">Reference proteome</keyword>